<dbReference type="OrthoDB" id="9802364at2"/>
<protein>
    <submittedName>
        <fullName evidence="2">Repressor LexA</fullName>
    </submittedName>
</protein>
<keyword evidence="3" id="KW-1185">Reference proteome</keyword>
<dbReference type="EMBL" id="BDCO01000003">
    <property type="protein sequence ID" value="GAT35495.1"/>
    <property type="molecule type" value="Genomic_DNA"/>
</dbReference>
<evidence type="ECO:0000259" key="1">
    <source>
        <dbReference type="Pfam" id="PF00717"/>
    </source>
</evidence>
<dbReference type="InterPro" id="IPR036286">
    <property type="entry name" value="LexA/Signal_pep-like_sf"/>
</dbReference>
<dbReference type="Gene3D" id="2.10.109.10">
    <property type="entry name" value="Umud Fragment, subunit A"/>
    <property type="match status" value="1"/>
</dbReference>
<proteinExistence type="predicted"/>
<accession>A0A146GD67</accession>
<evidence type="ECO:0000313" key="2">
    <source>
        <dbReference type="EMBL" id="GAT35495.1"/>
    </source>
</evidence>
<gene>
    <name evidence="2" type="ORF">TSACC_3562</name>
</gene>
<dbReference type="Proteomes" id="UP000076023">
    <property type="component" value="Unassembled WGS sequence"/>
</dbReference>
<evidence type="ECO:0000313" key="3">
    <source>
        <dbReference type="Proteomes" id="UP000076023"/>
    </source>
</evidence>
<dbReference type="InterPro" id="IPR015927">
    <property type="entry name" value="Peptidase_S24_S26A/B/C"/>
</dbReference>
<dbReference type="InterPro" id="IPR036390">
    <property type="entry name" value="WH_DNA-bd_sf"/>
</dbReference>
<dbReference type="InterPro" id="IPR036388">
    <property type="entry name" value="WH-like_DNA-bd_sf"/>
</dbReference>
<dbReference type="InterPro" id="IPR039418">
    <property type="entry name" value="LexA-like"/>
</dbReference>
<dbReference type="SUPFAM" id="SSF51306">
    <property type="entry name" value="LexA/Signal peptidase"/>
    <property type="match status" value="1"/>
</dbReference>
<dbReference type="Pfam" id="PF00717">
    <property type="entry name" value="Peptidase_S24"/>
    <property type="match status" value="1"/>
</dbReference>
<dbReference type="InterPro" id="IPR050077">
    <property type="entry name" value="LexA_repressor"/>
</dbReference>
<dbReference type="STRING" id="690879.TSACC_3562"/>
<comment type="caution">
    <text evidence="2">The sequence shown here is derived from an EMBL/GenBank/DDBJ whole genome shotgun (WGS) entry which is preliminary data.</text>
</comment>
<dbReference type="SUPFAM" id="SSF46785">
    <property type="entry name" value="Winged helix' DNA-binding domain"/>
    <property type="match status" value="1"/>
</dbReference>
<dbReference type="InParanoid" id="A0A146GD67"/>
<dbReference type="AlphaFoldDB" id="A0A146GD67"/>
<sequence length="211" mass="22855">MRTSSLTPTHERIARAILNLERRHEPAFVSDLVRNLGYAAESSLTATLHLMERKGFLLLQGGGARGRSRVARLTTQGRMAIGAGGIPLLGFIPAGPLTEALQQADDFVEPEELFPYRDGDFLLRVKGDSMIGDGILDGDKVLLRPGVEARQGEIAAVLVGESYESTLKHIYVDKETVTLRASNPKYPDLSMPAESVSIAGVFRGLIRQSAA</sequence>
<dbReference type="Gene3D" id="1.10.10.10">
    <property type="entry name" value="Winged helix-like DNA-binding domain superfamily/Winged helix DNA-binding domain"/>
    <property type="match status" value="1"/>
</dbReference>
<feature type="domain" description="Peptidase S24/S26A/S26B/S26C" evidence="1">
    <location>
        <begin position="87"/>
        <end position="201"/>
    </location>
</feature>
<name>A0A146GD67_TERSA</name>
<dbReference type="FunCoup" id="A0A146GD67">
    <property type="interactions" value="305"/>
</dbReference>
<dbReference type="CDD" id="cd06529">
    <property type="entry name" value="S24_LexA-like"/>
    <property type="match status" value="1"/>
</dbReference>
<reference evidence="3" key="1">
    <citation type="journal article" date="2017" name="Genome Announc.">
        <title>Draft Genome Sequence of Terrimicrobium sacchariphilum NM-5T, a Facultative Anaerobic Soil Bacterium of the Class Spartobacteria.</title>
        <authorList>
            <person name="Qiu Y.L."/>
            <person name="Tourlousse D.M."/>
            <person name="Matsuura N."/>
            <person name="Ohashi A."/>
            <person name="Sekiguchi Y."/>
        </authorList>
    </citation>
    <scope>NUCLEOTIDE SEQUENCE [LARGE SCALE GENOMIC DNA]</scope>
    <source>
        <strain evidence="3">NM-5</strain>
    </source>
</reference>
<dbReference type="PANTHER" id="PTHR33516">
    <property type="entry name" value="LEXA REPRESSOR"/>
    <property type="match status" value="1"/>
</dbReference>
<dbReference type="RefSeq" id="WP_075081299.1">
    <property type="nucleotide sequence ID" value="NZ_BDCO01000003.1"/>
</dbReference>
<dbReference type="PANTHER" id="PTHR33516:SF2">
    <property type="entry name" value="LEXA REPRESSOR-RELATED"/>
    <property type="match status" value="1"/>
</dbReference>
<organism evidence="2 3">
    <name type="scientific">Terrimicrobium sacchariphilum</name>
    <dbReference type="NCBI Taxonomy" id="690879"/>
    <lineage>
        <taxon>Bacteria</taxon>
        <taxon>Pseudomonadati</taxon>
        <taxon>Verrucomicrobiota</taxon>
        <taxon>Terrimicrobiia</taxon>
        <taxon>Terrimicrobiales</taxon>
        <taxon>Terrimicrobiaceae</taxon>
        <taxon>Terrimicrobium</taxon>
    </lineage>
</organism>